<keyword evidence="7" id="KW-0175">Coiled coil</keyword>
<dbReference type="Pfam" id="PF00015">
    <property type="entry name" value="MCPsignal"/>
    <property type="match status" value="1"/>
</dbReference>
<feature type="transmembrane region" description="Helical" evidence="8">
    <location>
        <begin position="20"/>
        <end position="38"/>
    </location>
</feature>
<protein>
    <recommendedName>
        <fullName evidence="13">Chemotaxis protein</fullName>
    </recommendedName>
</protein>
<name>A0A0K9GPV2_9BACI</name>
<dbReference type="GO" id="GO:0005886">
    <property type="term" value="C:plasma membrane"/>
    <property type="evidence" value="ECO:0007669"/>
    <property type="project" value="UniProtKB-SubCell"/>
</dbReference>
<proteinExistence type="inferred from homology"/>
<dbReference type="PROSITE" id="PS50885">
    <property type="entry name" value="HAMP"/>
    <property type="match status" value="1"/>
</dbReference>
<feature type="domain" description="Methyl-accepting transducer" evidence="9">
    <location>
        <begin position="275"/>
        <end position="525"/>
    </location>
</feature>
<dbReference type="Gene3D" id="1.10.287.950">
    <property type="entry name" value="Methyl-accepting chemotaxis protein"/>
    <property type="match status" value="1"/>
</dbReference>
<dbReference type="Gene3D" id="6.10.340.10">
    <property type="match status" value="1"/>
</dbReference>
<feature type="coiled-coil region" evidence="7">
    <location>
        <begin position="479"/>
        <end position="538"/>
    </location>
</feature>
<sequence>MMGKLFNFYANWSLKTKLLLFIIFILIFTSGIISYMSYAKSKDATMTAVEQRLKREVMLFYQMSQNLMYLHVGDEKNFNKKIEGVIKSQNADMSQDGLHSDYFLIKGKEAIPFSVSQRTTITIPESLQTEITKKGKGILHKKINGVTYTFAFQQIQEVKGAFVIALPQQVYLTKIHEMAFSILTVTIACVIITALLVIVLVNQLTRPLEKLRGLMKEAREGNFDISLKDIPRSSAEVTSLVKSFESLLLTVKSMLQNIGSTTNQLHTTGAKLQTSSNVVLVRNQELINEVETVKKAADETAVSSEVSMVAFERMKADIYQTFQEMQHIFDISKTMEASSLSGKNHMDQLVNELGLFQKEFKHITQTMDTLKTHSVSVTSIVSLIQSVAEQTKLLALNATIEAARAGEAGKGFSVVATEVRKLANESSKAAEEIATTMGQMEGITNQTHREFEDIYHIVNKNVQVASKSKDSIDLWSSHVDEVNVKLRFIESILKNLQNSLPEVEQSSERYVALSQQTSASAEQMLSSFQEQLEQYKGTYEIGKVLNDLSSKLGEQTKGIRA</sequence>
<evidence type="ECO:0000256" key="7">
    <source>
        <dbReference type="SAM" id="Coils"/>
    </source>
</evidence>
<keyword evidence="8" id="KW-1133">Transmembrane helix</keyword>
<evidence type="ECO:0000259" key="10">
    <source>
        <dbReference type="PROSITE" id="PS50885"/>
    </source>
</evidence>
<feature type="domain" description="HAMP" evidence="10">
    <location>
        <begin position="202"/>
        <end position="256"/>
    </location>
</feature>
<dbReference type="OrthoDB" id="2010115at2"/>
<evidence type="ECO:0000256" key="4">
    <source>
        <dbReference type="ARBA" id="ARBA00023224"/>
    </source>
</evidence>
<feature type="transmembrane region" description="Helical" evidence="8">
    <location>
        <begin position="178"/>
        <end position="201"/>
    </location>
</feature>
<accession>A0A0K9GPV2</accession>
<evidence type="ECO:0000256" key="1">
    <source>
        <dbReference type="ARBA" id="ARBA00004236"/>
    </source>
</evidence>
<comment type="caution">
    <text evidence="11">The sequence shown here is derived from an EMBL/GenBank/DDBJ whole genome shotgun (WGS) entry which is preliminary data.</text>
</comment>
<dbReference type="PANTHER" id="PTHR32089:SF112">
    <property type="entry name" value="LYSOZYME-LIKE PROTEIN-RELATED"/>
    <property type="match status" value="1"/>
</dbReference>
<evidence type="ECO:0000256" key="8">
    <source>
        <dbReference type="SAM" id="Phobius"/>
    </source>
</evidence>
<comment type="similarity">
    <text evidence="5">Belongs to the methyl-accepting chemotaxis (MCP) protein family.</text>
</comment>
<keyword evidence="3 8" id="KW-0472">Membrane</keyword>
<evidence type="ECO:0000256" key="2">
    <source>
        <dbReference type="ARBA" id="ARBA00022475"/>
    </source>
</evidence>
<dbReference type="STRING" id="1679170.AC625_01075"/>
<evidence type="ECO:0000259" key="9">
    <source>
        <dbReference type="PROSITE" id="PS50111"/>
    </source>
</evidence>
<dbReference type="InterPro" id="IPR003660">
    <property type="entry name" value="HAMP_dom"/>
</dbReference>
<dbReference type="PANTHER" id="PTHR32089">
    <property type="entry name" value="METHYL-ACCEPTING CHEMOTAXIS PROTEIN MCPB"/>
    <property type="match status" value="1"/>
</dbReference>
<dbReference type="EMBL" id="LFZW01000001">
    <property type="protein sequence ID" value="KMY48297.1"/>
    <property type="molecule type" value="Genomic_DNA"/>
</dbReference>
<evidence type="ECO:0000256" key="5">
    <source>
        <dbReference type="ARBA" id="ARBA00029447"/>
    </source>
</evidence>
<evidence type="ECO:0008006" key="13">
    <source>
        <dbReference type="Google" id="ProtNLM"/>
    </source>
</evidence>
<evidence type="ECO:0000313" key="12">
    <source>
        <dbReference type="Proteomes" id="UP000037146"/>
    </source>
</evidence>
<comment type="subcellular location">
    <subcellularLocation>
        <location evidence="1">Cell membrane</location>
    </subcellularLocation>
</comment>
<dbReference type="AlphaFoldDB" id="A0A0K9GPV2"/>
<dbReference type="PATRIC" id="fig|1679170.3.peg.199"/>
<evidence type="ECO:0000256" key="3">
    <source>
        <dbReference type="ARBA" id="ARBA00023136"/>
    </source>
</evidence>
<dbReference type="InterPro" id="IPR004089">
    <property type="entry name" value="MCPsignal_dom"/>
</dbReference>
<reference evidence="12" key="1">
    <citation type="submission" date="2015-07" db="EMBL/GenBank/DDBJ databases">
        <title>Genome sequencing project for genomic taxonomy and phylogenomics of Bacillus-like bacteria.</title>
        <authorList>
            <person name="Liu B."/>
            <person name="Wang J."/>
            <person name="Zhu Y."/>
            <person name="Liu G."/>
            <person name="Chen Q."/>
            <person name="Chen Z."/>
            <person name="Lan J."/>
            <person name="Che J."/>
            <person name="Ge C."/>
            <person name="Shi H."/>
            <person name="Pan Z."/>
            <person name="Liu X."/>
        </authorList>
    </citation>
    <scope>NUCLEOTIDE SEQUENCE [LARGE SCALE GENOMIC DNA]</scope>
    <source>
        <strain evidence="12">FJAT-27997</strain>
    </source>
</reference>
<dbReference type="Proteomes" id="UP000037146">
    <property type="component" value="Unassembled WGS sequence"/>
</dbReference>
<dbReference type="SMART" id="SM00283">
    <property type="entry name" value="MA"/>
    <property type="match status" value="1"/>
</dbReference>
<keyword evidence="12" id="KW-1185">Reference proteome</keyword>
<dbReference type="SUPFAM" id="SSF58104">
    <property type="entry name" value="Methyl-accepting chemotaxis protein (MCP) signaling domain"/>
    <property type="match status" value="1"/>
</dbReference>
<evidence type="ECO:0000313" key="11">
    <source>
        <dbReference type="EMBL" id="KMY48297.1"/>
    </source>
</evidence>
<evidence type="ECO:0000256" key="6">
    <source>
        <dbReference type="PROSITE-ProRule" id="PRU00284"/>
    </source>
</evidence>
<keyword evidence="2" id="KW-1003">Cell membrane</keyword>
<dbReference type="PROSITE" id="PS50111">
    <property type="entry name" value="CHEMOTAXIS_TRANSDUC_2"/>
    <property type="match status" value="1"/>
</dbReference>
<dbReference type="GO" id="GO:0007165">
    <property type="term" value="P:signal transduction"/>
    <property type="evidence" value="ECO:0007669"/>
    <property type="project" value="UniProtKB-KW"/>
</dbReference>
<gene>
    <name evidence="11" type="ORF">AC625_01075</name>
</gene>
<organism evidence="11 12">
    <name type="scientific">Peribacillus loiseleuriae</name>
    <dbReference type="NCBI Taxonomy" id="1679170"/>
    <lineage>
        <taxon>Bacteria</taxon>
        <taxon>Bacillati</taxon>
        <taxon>Bacillota</taxon>
        <taxon>Bacilli</taxon>
        <taxon>Bacillales</taxon>
        <taxon>Bacillaceae</taxon>
        <taxon>Peribacillus</taxon>
    </lineage>
</organism>
<keyword evidence="8" id="KW-0812">Transmembrane</keyword>
<keyword evidence="4 6" id="KW-0807">Transducer</keyword>